<keyword evidence="4" id="KW-1185">Reference proteome</keyword>
<evidence type="ECO:0000256" key="1">
    <source>
        <dbReference type="SAM" id="MobiDB-lite"/>
    </source>
</evidence>
<dbReference type="Pfam" id="PF14780">
    <property type="entry name" value="NEPRO_N"/>
    <property type="match status" value="1"/>
</dbReference>
<feature type="region of interest" description="Disordered" evidence="1">
    <location>
        <begin position="65"/>
        <end position="125"/>
    </location>
</feature>
<sequence length="719" mass="79220">MADSEQDIEELHARHRKETKELQGRITGMKKAASSDKKKKKELPELIAGLEADMKARHAQELADFVAQSVNSQEKDANADTEDCSVNEPDEQSSSAQATVPSPTLQAKKPNRQQQRKAKKAANFEEQRRLAEIEAADTVDVKAEEDEAIQKMIGAMSLSVKQITADGHWFDKHSYFFPRFLILPLRSLYSAVADQLSLVTQTDLLGYSHFRRLAAQTMRSNPDEFLPFLVNESGDMMDEDEYEKYCKDVESSATWGGQLEIKAMSLALKREIHVIQMGNPVLKIGEEFKSATSRPLMLSLSILDSKIGQTQHLNMVLYVLGDVGTTGIITDSANITTQNNAKSGFVRHLSLLLKKSVPEQFHTDTQILDRLVYKNRNQHRSGKHFQHVLDVRRAAKKIIHLNVSAAAKAVLESMGVPNPKKYKPSHLDAAPDQKSIALLLSSIESSHMLLNHLRSATGKAYISLKQLASLSYFIPICLTLMAVCARLHHYASIIVKDLEDAYSALHGHTVLVLKYSGAVRISDELTIDMSKMPKAIDSTCAELVLSEDLNLFGEADTAQTALSSDGDDNAINTPHIGAMETLAPELDSFFSAVAEDREDFTEPRSQKESGSLKESAKKRKEYDIVEEAWGSLQGSKKVKTKLAESTKPATTKQPVAKGGKTGKIPTMANVSKKGIAGGKPAEQRLPASQITQKSKQKVKSKSKTGPKSGLDEIDSIFGL</sequence>
<comment type="caution">
    <text evidence="3">The sequence shown here is derived from an EMBL/GenBank/DDBJ whole genome shotgun (WGS) entry which is preliminary data.</text>
</comment>
<dbReference type="Proteomes" id="UP000320333">
    <property type="component" value="Unassembled WGS sequence"/>
</dbReference>
<dbReference type="PANTHER" id="PTHR12419:SF10">
    <property type="entry name" value="DEUBIQUITINASE OTUD6B"/>
    <property type="match status" value="1"/>
</dbReference>
<protein>
    <recommendedName>
        <fullName evidence="2">OTU domain-containing protein</fullName>
    </recommendedName>
</protein>
<evidence type="ECO:0000313" key="3">
    <source>
        <dbReference type="EMBL" id="TPX77931.1"/>
    </source>
</evidence>
<gene>
    <name evidence="3" type="ORF">CcCBS67573_g00828</name>
</gene>
<organism evidence="3 4">
    <name type="scientific">Chytriomyces confervae</name>
    <dbReference type="NCBI Taxonomy" id="246404"/>
    <lineage>
        <taxon>Eukaryota</taxon>
        <taxon>Fungi</taxon>
        <taxon>Fungi incertae sedis</taxon>
        <taxon>Chytridiomycota</taxon>
        <taxon>Chytridiomycota incertae sedis</taxon>
        <taxon>Chytridiomycetes</taxon>
        <taxon>Chytridiales</taxon>
        <taxon>Chytriomycetaceae</taxon>
        <taxon>Chytriomyces</taxon>
    </lineage>
</organism>
<feature type="region of interest" description="Disordered" evidence="1">
    <location>
        <begin position="597"/>
        <end position="618"/>
    </location>
</feature>
<dbReference type="PROSITE" id="PS50802">
    <property type="entry name" value="OTU"/>
    <property type="match status" value="1"/>
</dbReference>
<feature type="domain" description="OTU" evidence="2">
    <location>
        <begin position="158"/>
        <end position="319"/>
    </location>
</feature>
<dbReference type="InterPro" id="IPR003323">
    <property type="entry name" value="OTU_dom"/>
</dbReference>
<dbReference type="AlphaFoldDB" id="A0A507FNA8"/>
<feature type="compositionally biased region" description="Polar residues" evidence="1">
    <location>
        <begin position="92"/>
        <end position="105"/>
    </location>
</feature>
<dbReference type="GO" id="GO:0016579">
    <property type="term" value="P:protein deubiquitination"/>
    <property type="evidence" value="ECO:0007669"/>
    <property type="project" value="TreeGrafter"/>
</dbReference>
<dbReference type="PANTHER" id="PTHR12419">
    <property type="entry name" value="OTU DOMAIN CONTAINING PROTEIN"/>
    <property type="match status" value="1"/>
</dbReference>
<dbReference type="OrthoDB" id="415023at2759"/>
<dbReference type="STRING" id="246404.A0A507FNA8"/>
<dbReference type="InterPro" id="IPR050704">
    <property type="entry name" value="Peptidase_C85-like"/>
</dbReference>
<dbReference type="SUPFAM" id="SSF54001">
    <property type="entry name" value="Cysteine proteinases"/>
    <property type="match status" value="1"/>
</dbReference>
<dbReference type="InterPro" id="IPR038765">
    <property type="entry name" value="Papain-like_cys_pep_sf"/>
</dbReference>
<feature type="region of interest" description="Disordered" evidence="1">
    <location>
        <begin position="642"/>
        <end position="719"/>
    </location>
</feature>
<feature type="region of interest" description="Disordered" evidence="1">
    <location>
        <begin position="1"/>
        <end position="41"/>
    </location>
</feature>
<name>A0A507FNA8_9FUNG</name>
<accession>A0A507FNA8</accession>
<dbReference type="Gene3D" id="3.90.70.80">
    <property type="match status" value="1"/>
</dbReference>
<dbReference type="Pfam" id="PF02338">
    <property type="entry name" value="OTU"/>
    <property type="match status" value="1"/>
</dbReference>
<evidence type="ECO:0000313" key="4">
    <source>
        <dbReference type="Proteomes" id="UP000320333"/>
    </source>
</evidence>
<reference evidence="3 4" key="1">
    <citation type="journal article" date="2019" name="Sci. Rep.">
        <title>Comparative genomics of chytrid fungi reveal insights into the obligate biotrophic and pathogenic lifestyle of Synchytrium endobioticum.</title>
        <authorList>
            <person name="van de Vossenberg B.T.L.H."/>
            <person name="Warris S."/>
            <person name="Nguyen H.D.T."/>
            <person name="van Gent-Pelzer M.P.E."/>
            <person name="Joly D.L."/>
            <person name="van de Geest H.C."/>
            <person name="Bonants P.J.M."/>
            <person name="Smith D.S."/>
            <person name="Levesque C.A."/>
            <person name="van der Lee T.A.J."/>
        </authorList>
    </citation>
    <scope>NUCLEOTIDE SEQUENCE [LARGE SCALE GENOMIC DNA]</scope>
    <source>
        <strain evidence="3 4">CBS 675.73</strain>
    </source>
</reference>
<dbReference type="EMBL" id="QEAP01000012">
    <property type="protein sequence ID" value="TPX77931.1"/>
    <property type="molecule type" value="Genomic_DNA"/>
</dbReference>
<feature type="compositionally biased region" description="Basic residues" evidence="1">
    <location>
        <begin position="694"/>
        <end position="704"/>
    </location>
</feature>
<evidence type="ECO:0000259" key="2">
    <source>
        <dbReference type="PROSITE" id="PS50802"/>
    </source>
</evidence>
<dbReference type="CDD" id="cd22748">
    <property type="entry name" value="OTU_OTUD6-like"/>
    <property type="match status" value="1"/>
</dbReference>
<feature type="compositionally biased region" description="Basic and acidic residues" evidence="1">
    <location>
        <begin position="600"/>
        <end position="618"/>
    </location>
</feature>
<dbReference type="InterPro" id="IPR027951">
    <property type="entry name" value="Nepro_N"/>
</dbReference>
<feature type="compositionally biased region" description="Basic residues" evidence="1">
    <location>
        <begin position="109"/>
        <end position="120"/>
    </location>
</feature>
<proteinExistence type="predicted"/>
<feature type="compositionally biased region" description="Acidic residues" evidence="1">
    <location>
        <begin position="79"/>
        <end position="91"/>
    </location>
</feature>
<dbReference type="GO" id="GO:0004843">
    <property type="term" value="F:cysteine-type deubiquitinase activity"/>
    <property type="evidence" value="ECO:0007669"/>
    <property type="project" value="TreeGrafter"/>
</dbReference>